<gene>
    <name evidence="1" type="ORF">MRB53_029450</name>
</gene>
<comment type="caution">
    <text evidence="1">The sequence shown here is derived from an EMBL/GenBank/DDBJ whole genome shotgun (WGS) entry which is preliminary data.</text>
</comment>
<dbReference type="EMBL" id="CM056817">
    <property type="protein sequence ID" value="KAJ8620921.1"/>
    <property type="molecule type" value="Genomic_DNA"/>
</dbReference>
<evidence type="ECO:0000313" key="2">
    <source>
        <dbReference type="Proteomes" id="UP001234297"/>
    </source>
</evidence>
<evidence type="ECO:0000313" key="1">
    <source>
        <dbReference type="EMBL" id="KAJ8620921.1"/>
    </source>
</evidence>
<reference evidence="1 2" key="1">
    <citation type="journal article" date="2022" name="Hortic Res">
        <title>A haplotype resolved chromosomal level avocado genome allows analysis of novel avocado genes.</title>
        <authorList>
            <person name="Nath O."/>
            <person name="Fletcher S.J."/>
            <person name="Hayward A."/>
            <person name="Shaw L.M."/>
            <person name="Masouleh A.K."/>
            <person name="Furtado A."/>
            <person name="Henry R.J."/>
            <person name="Mitter N."/>
        </authorList>
    </citation>
    <scope>NUCLEOTIDE SEQUENCE [LARGE SCALE GENOMIC DNA]</scope>
    <source>
        <strain evidence="2">cv. Hass</strain>
    </source>
</reference>
<protein>
    <submittedName>
        <fullName evidence="1">Uncharacterized protein</fullName>
    </submittedName>
</protein>
<dbReference type="Proteomes" id="UP001234297">
    <property type="component" value="Chromosome 9"/>
</dbReference>
<proteinExistence type="predicted"/>
<keyword evidence="2" id="KW-1185">Reference proteome</keyword>
<accession>A0ACC2KIG9</accession>
<sequence length="616" mass="69255">MVGPPFIFSPSSSSSSPPTNKITLTLSLSLSLRLACMEDELGMLVLQQQRELMAAKALESDLDLAFKIQMQEALTASLLPNASSSTSSSSSSSSSFPPISSPSDVPHHLHLIDKEDEAINPMHLQTLELERFQQERKDRALCESERRRVAFDLKRRIHDQAFASEIHQMPAKRWAKCGDIFEKPIVAAAGRGSSSSSSSSSASAVLETGEPFRLYFKGLVSTEQVNGRPVSLAGMGIAVCDPRDNLLLRIQKPLLGAGFTQGIVEMKALIEGLQAVISLDIKDVDVFFDFLPLFNQVNGTWVVKQKRLANLLNQVYPLQRKIQNCRLNLLPRSNVKFAFKLARDAIDCQISRNIESTNKNLKETCTICLEDTDISQIFVVDGCLHRYCVYCMNQHVEVQLLNGVLPGCPGDNCHTKLNVDSSRKFLSPRLIEIMAQRIREASIPEADRLYCPFPKCSVLMSRKEMMRPREQSSSRYQAAYNSGLRKCAKCNGLFCINCKVPWHGNLSCNDYKRFNPNTRAEDAKLKSLARQQLWRQCMKCNHMIELAEGCYHMTCRCGNEFCYTCGAEWINKKATCACPLWHEANILHNQDEDDDSGNEDNEADDGYNHNQPRLFY</sequence>
<name>A0ACC2KIG9_PERAE</name>
<organism evidence="1 2">
    <name type="scientific">Persea americana</name>
    <name type="common">Avocado</name>
    <dbReference type="NCBI Taxonomy" id="3435"/>
    <lineage>
        <taxon>Eukaryota</taxon>
        <taxon>Viridiplantae</taxon>
        <taxon>Streptophyta</taxon>
        <taxon>Embryophyta</taxon>
        <taxon>Tracheophyta</taxon>
        <taxon>Spermatophyta</taxon>
        <taxon>Magnoliopsida</taxon>
        <taxon>Magnoliidae</taxon>
        <taxon>Laurales</taxon>
        <taxon>Lauraceae</taxon>
        <taxon>Persea</taxon>
    </lineage>
</organism>